<evidence type="ECO:0000256" key="2">
    <source>
        <dbReference type="ARBA" id="ARBA00009161"/>
    </source>
</evidence>
<dbReference type="Gene3D" id="3.30.40.10">
    <property type="entry name" value="Zinc/RING finger domain, C3HC4 (zinc finger)"/>
    <property type="match status" value="1"/>
</dbReference>
<reference evidence="12 13" key="1">
    <citation type="journal article" date="2016" name="Nat. Commun.">
        <title>Ectomycorrhizal ecology is imprinted in the genome of the dominant symbiotic fungus Cenococcum geophilum.</title>
        <authorList>
            <consortium name="DOE Joint Genome Institute"/>
            <person name="Peter M."/>
            <person name="Kohler A."/>
            <person name="Ohm R.A."/>
            <person name="Kuo A."/>
            <person name="Krutzmann J."/>
            <person name="Morin E."/>
            <person name="Arend M."/>
            <person name="Barry K.W."/>
            <person name="Binder M."/>
            <person name="Choi C."/>
            <person name="Clum A."/>
            <person name="Copeland A."/>
            <person name="Grisel N."/>
            <person name="Haridas S."/>
            <person name="Kipfer T."/>
            <person name="LaButti K."/>
            <person name="Lindquist E."/>
            <person name="Lipzen A."/>
            <person name="Maire R."/>
            <person name="Meier B."/>
            <person name="Mihaltcheva S."/>
            <person name="Molinier V."/>
            <person name="Murat C."/>
            <person name="Poggeler S."/>
            <person name="Quandt C.A."/>
            <person name="Sperisen C."/>
            <person name="Tritt A."/>
            <person name="Tisserant E."/>
            <person name="Crous P.W."/>
            <person name="Henrissat B."/>
            <person name="Nehls U."/>
            <person name="Egli S."/>
            <person name="Spatafora J.W."/>
            <person name="Grigoriev I.V."/>
            <person name="Martin F.M."/>
        </authorList>
    </citation>
    <scope>NUCLEOTIDE SEQUENCE [LARGE SCALE GENOMIC DNA]</scope>
    <source>
        <strain evidence="12 13">CBS 207.34</strain>
    </source>
</reference>
<keyword evidence="13" id="KW-1185">Reference proteome</keyword>
<dbReference type="OrthoDB" id="25761at2759"/>
<dbReference type="PROSITE" id="PS50089">
    <property type="entry name" value="ZF_RING_2"/>
    <property type="match status" value="1"/>
</dbReference>
<gene>
    <name evidence="12" type="ORF">AOQ84DRAFT_356806</name>
</gene>
<dbReference type="GO" id="GO:0005684">
    <property type="term" value="C:U2-type spliceosomal complex"/>
    <property type="evidence" value="ECO:0007669"/>
    <property type="project" value="TreeGrafter"/>
</dbReference>
<dbReference type="SMART" id="SM00184">
    <property type="entry name" value="RING"/>
    <property type="match status" value="1"/>
</dbReference>
<feature type="domain" description="RING-type" evidence="10">
    <location>
        <begin position="226"/>
        <end position="263"/>
    </location>
</feature>
<evidence type="ECO:0000256" key="1">
    <source>
        <dbReference type="ARBA" id="ARBA00003777"/>
    </source>
</evidence>
<evidence type="ECO:0000313" key="12">
    <source>
        <dbReference type="EMBL" id="OCL03642.1"/>
    </source>
</evidence>
<dbReference type="GO" id="GO:0003677">
    <property type="term" value="F:DNA binding"/>
    <property type="evidence" value="ECO:0007669"/>
    <property type="project" value="UniProtKB-UniRule"/>
</dbReference>
<dbReference type="Pfam" id="PF00642">
    <property type="entry name" value="zf-CCCH"/>
    <property type="match status" value="1"/>
</dbReference>
<dbReference type="InterPro" id="IPR013083">
    <property type="entry name" value="Znf_RING/FYVE/PHD"/>
</dbReference>
<keyword evidence="8" id="KW-0747">Spliceosome</keyword>
<comment type="subcellular location">
    <subcellularLocation>
        <location evidence="8">Nucleus</location>
    </subcellularLocation>
</comment>
<evidence type="ECO:0000313" key="13">
    <source>
        <dbReference type="Proteomes" id="UP000250140"/>
    </source>
</evidence>
<comment type="similarity">
    <text evidence="2 8">Belongs to the CWC24 family.</text>
</comment>
<dbReference type="SUPFAM" id="SSF57850">
    <property type="entry name" value="RING/U-box"/>
    <property type="match status" value="1"/>
</dbReference>
<dbReference type="InterPro" id="IPR000571">
    <property type="entry name" value="Znf_CCCH"/>
</dbReference>
<dbReference type="PANTHER" id="PTHR12930">
    <property type="entry name" value="ZINC FINGER PROTEIN 183"/>
    <property type="match status" value="1"/>
</dbReference>
<feature type="zinc finger region" description="C3H1-type" evidence="7">
    <location>
        <begin position="144"/>
        <end position="172"/>
    </location>
</feature>
<evidence type="ECO:0000256" key="4">
    <source>
        <dbReference type="ARBA" id="ARBA00022723"/>
    </source>
</evidence>
<evidence type="ECO:0000256" key="6">
    <source>
        <dbReference type="ARBA" id="ARBA00022833"/>
    </source>
</evidence>
<dbReference type="SUPFAM" id="SSF90229">
    <property type="entry name" value="CCCH zinc finger"/>
    <property type="match status" value="1"/>
</dbReference>
<keyword evidence="5 7" id="KW-0863">Zinc-finger</keyword>
<dbReference type="InterPro" id="IPR039971">
    <property type="entry name" value="CWC24-like"/>
</dbReference>
<organism evidence="12 13">
    <name type="scientific">Glonium stellatum</name>
    <dbReference type="NCBI Taxonomy" id="574774"/>
    <lineage>
        <taxon>Eukaryota</taxon>
        <taxon>Fungi</taxon>
        <taxon>Dikarya</taxon>
        <taxon>Ascomycota</taxon>
        <taxon>Pezizomycotina</taxon>
        <taxon>Dothideomycetes</taxon>
        <taxon>Pleosporomycetidae</taxon>
        <taxon>Gloniales</taxon>
        <taxon>Gloniaceae</taxon>
        <taxon>Glonium</taxon>
    </lineage>
</organism>
<comment type="function">
    <text evidence="1 8">Involved in pre-mRNA splicing.</text>
</comment>
<comment type="subunit">
    <text evidence="3 8">Associated with the spliceosome.</text>
</comment>
<feature type="region of interest" description="Disordered" evidence="9">
    <location>
        <begin position="281"/>
        <end position="313"/>
    </location>
</feature>
<feature type="compositionally biased region" description="Basic and acidic residues" evidence="9">
    <location>
        <begin position="281"/>
        <end position="296"/>
    </location>
</feature>
<keyword evidence="6 7" id="KW-0862">Zinc</keyword>
<evidence type="ECO:0000256" key="7">
    <source>
        <dbReference type="PROSITE-ProRule" id="PRU00723"/>
    </source>
</evidence>
<sequence length="313" mass="34261">MDGPVAVFKKRAAKGIRKAAPPPPSSSDSSGSEEEGEDGRMVKRRKTAGAVLKTSTTDQKTKTGWEGTTKYDADRSAKIEISNDATKHSNWFDENAKDALSAQNLLGTTRAKPQSFIQKNPDAPNRQVGPMKAPTNIRTITVTDYAPDVCKDYKQTGFCGFGDSCKFLHAREDYAQGWKIDRDWEIQTKGKKLEGKTVASANRSGQTEDDNDGADDALLEKIPFACIICKKPYTNPIVTKCSHYFCEPCALKRYRKDPSCAACGASTGGVFNGAKNLQKLLEKKREREQKMKDKAQQDGQGSNGEEEGGGSEE</sequence>
<feature type="compositionally biased region" description="Basic residues" evidence="9">
    <location>
        <begin position="8"/>
        <end position="17"/>
    </location>
</feature>
<name>A0A8E2ERM7_9PEZI</name>
<dbReference type="InterPro" id="IPR036855">
    <property type="entry name" value="Znf_CCCH_sf"/>
</dbReference>
<keyword evidence="4 7" id="KW-0479">Metal-binding</keyword>
<keyword evidence="8" id="KW-0539">Nucleus</keyword>
<dbReference type="PROSITE" id="PS00518">
    <property type="entry name" value="ZF_RING_1"/>
    <property type="match status" value="1"/>
</dbReference>
<dbReference type="InterPro" id="IPR018957">
    <property type="entry name" value="Znf_C3HC4_RING-type"/>
</dbReference>
<dbReference type="EMBL" id="KV750702">
    <property type="protein sequence ID" value="OCL03642.1"/>
    <property type="molecule type" value="Genomic_DNA"/>
</dbReference>
<dbReference type="SMART" id="SM00356">
    <property type="entry name" value="ZnF_C3H1"/>
    <property type="match status" value="1"/>
</dbReference>
<dbReference type="InterPro" id="IPR001841">
    <property type="entry name" value="Znf_RING"/>
</dbReference>
<accession>A0A8E2ERM7</accession>
<dbReference type="CDD" id="cd16539">
    <property type="entry name" value="RING-HC_RNF113A_B"/>
    <property type="match status" value="1"/>
</dbReference>
<dbReference type="PROSITE" id="PS50103">
    <property type="entry name" value="ZF_C3H1"/>
    <property type="match status" value="1"/>
</dbReference>
<feature type="region of interest" description="Disordered" evidence="9">
    <location>
        <begin position="193"/>
        <end position="214"/>
    </location>
</feature>
<protein>
    <recommendedName>
        <fullName evidence="8">Pre-mRNA-splicing factor CWC24</fullName>
    </recommendedName>
</protein>
<keyword evidence="8" id="KW-0238">DNA-binding</keyword>
<keyword evidence="8" id="KW-0507">mRNA processing</keyword>
<evidence type="ECO:0000256" key="3">
    <source>
        <dbReference type="ARBA" id="ARBA00011524"/>
    </source>
</evidence>
<proteinExistence type="inferred from homology"/>
<dbReference type="InterPro" id="IPR017907">
    <property type="entry name" value="Znf_RING_CS"/>
</dbReference>
<dbReference type="FunFam" id="3.30.40.10:FF:000045">
    <property type="entry name" value="RING finger protein 113A"/>
    <property type="match status" value="1"/>
</dbReference>
<dbReference type="Proteomes" id="UP000250140">
    <property type="component" value="Unassembled WGS sequence"/>
</dbReference>
<keyword evidence="8" id="KW-0508">mRNA splicing</keyword>
<feature type="domain" description="C3H1-type" evidence="11">
    <location>
        <begin position="144"/>
        <end position="172"/>
    </location>
</feature>
<feature type="compositionally biased region" description="Acidic residues" evidence="9">
    <location>
        <begin position="304"/>
        <end position="313"/>
    </location>
</feature>
<evidence type="ECO:0000256" key="8">
    <source>
        <dbReference type="RuleBase" id="RU367110"/>
    </source>
</evidence>
<evidence type="ECO:0000259" key="11">
    <source>
        <dbReference type="PROSITE" id="PS50103"/>
    </source>
</evidence>
<feature type="region of interest" description="Disordered" evidence="9">
    <location>
        <begin position="1"/>
        <end position="67"/>
    </location>
</feature>
<dbReference type="Pfam" id="PF00097">
    <property type="entry name" value="zf-C3HC4"/>
    <property type="match status" value="1"/>
</dbReference>
<evidence type="ECO:0000256" key="9">
    <source>
        <dbReference type="SAM" id="MobiDB-lite"/>
    </source>
</evidence>
<dbReference type="GO" id="GO:0034247">
    <property type="term" value="P:snoRNA splicing"/>
    <property type="evidence" value="ECO:0007669"/>
    <property type="project" value="TreeGrafter"/>
</dbReference>
<feature type="region of interest" description="Disordered" evidence="9">
    <location>
        <begin position="110"/>
        <end position="132"/>
    </location>
</feature>
<dbReference type="GO" id="GO:0008270">
    <property type="term" value="F:zinc ion binding"/>
    <property type="evidence" value="ECO:0007669"/>
    <property type="project" value="UniProtKB-KW"/>
</dbReference>
<dbReference type="AlphaFoldDB" id="A0A8E2ERM7"/>
<dbReference type="GO" id="GO:0006397">
    <property type="term" value="P:mRNA processing"/>
    <property type="evidence" value="ECO:0007669"/>
    <property type="project" value="UniProtKB-KW"/>
</dbReference>
<dbReference type="PANTHER" id="PTHR12930:SF0">
    <property type="entry name" value="RING FINGER PROTEIN 113B"/>
    <property type="match status" value="1"/>
</dbReference>
<evidence type="ECO:0000259" key="10">
    <source>
        <dbReference type="PROSITE" id="PS50089"/>
    </source>
</evidence>
<evidence type="ECO:0000256" key="5">
    <source>
        <dbReference type="ARBA" id="ARBA00022771"/>
    </source>
</evidence>